<organism evidence="2 3">
    <name type="scientific">Aspergillus bertholletiae</name>
    <dbReference type="NCBI Taxonomy" id="1226010"/>
    <lineage>
        <taxon>Eukaryota</taxon>
        <taxon>Fungi</taxon>
        <taxon>Dikarya</taxon>
        <taxon>Ascomycota</taxon>
        <taxon>Pezizomycotina</taxon>
        <taxon>Eurotiomycetes</taxon>
        <taxon>Eurotiomycetidae</taxon>
        <taxon>Eurotiales</taxon>
        <taxon>Aspergillaceae</taxon>
        <taxon>Aspergillus</taxon>
        <taxon>Aspergillus subgen. Circumdati</taxon>
    </lineage>
</organism>
<evidence type="ECO:0000313" key="2">
    <source>
        <dbReference type="EMBL" id="KAE8374115.1"/>
    </source>
</evidence>
<dbReference type="Proteomes" id="UP000326198">
    <property type="component" value="Unassembled WGS sequence"/>
</dbReference>
<evidence type="ECO:0008006" key="4">
    <source>
        <dbReference type="Google" id="ProtNLM"/>
    </source>
</evidence>
<gene>
    <name evidence="2" type="ORF">BDV26DRAFT_270641</name>
</gene>
<dbReference type="AlphaFoldDB" id="A0A5N7AW82"/>
<keyword evidence="3" id="KW-1185">Reference proteome</keyword>
<accession>A0A5N7AW82</accession>
<feature type="chain" id="PRO_5025042222" description="Secreted protein" evidence="1">
    <location>
        <begin position="23"/>
        <end position="101"/>
    </location>
</feature>
<sequence length="101" mass="11517">MPRSRQWFQGLLFIWRVPCALLFNFAFGSAGVELVNVSWEWEWRLGWRASSKGGWIPNGREGASSSHGRRRSPALHTFEGEFFAGLSNILDDSRQGFGKEK</sequence>
<proteinExistence type="predicted"/>
<evidence type="ECO:0000256" key="1">
    <source>
        <dbReference type="SAM" id="SignalP"/>
    </source>
</evidence>
<protein>
    <recommendedName>
        <fullName evidence="4">Secreted protein</fullName>
    </recommendedName>
</protein>
<keyword evidence="1" id="KW-0732">Signal</keyword>
<name>A0A5N7AW82_9EURO</name>
<dbReference type="EMBL" id="ML736294">
    <property type="protein sequence ID" value="KAE8374115.1"/>
    <property type="molecule type" value="Genomic_DNA"/>
</dbReference>
<reference evidence="2 3" key="1">
    <citation type="submission" date="2019-04" db="EMBL/GenBank/DDBJ databases">
        <title>Friends and foes A comparative genomics studyof 23 Aspergillus species from section Flavi.</title>
        <authorList>
            <consortium name="DOE Joint Genome Institute"/>
            <person name="Kjaerbolling I."/>
            <person name="Vesth T."/>
            <person name="Frisvad J.C."/>
            <person name="Nybo J.L."/>
            <person name="Theobald S."/>
            <person name="Kildgaard S."/>
            <person name="Isbrandt T."/>
            <person name="Kuo A."/>
            <person name="Sato A."/>
            <person name="Lyhne E.K."/>
            <person name="Kogle M.E."/>
            <person name="Wiebenga A."/>
            <person name="Kun R.S."/>
            <person name="Lubbers R.J."/>
            <person name="Makela M.R."/>
            <person name="Barry K."/>
            <person name="Chovatia M."/>
            <person name="Clum A."/>
            <person name="Daum C."/>
            <person name="Haridas S."/>
            <person name="He G."/>
            <person name="LaButti K."/>
            <person name="Lipzen A."/>
            <person name="Mondo S."/>
            <person name="Riley R."/>
            <person name="Salamov A."/>
            <person name="Simmons B.A."/>
            <person name="Magnuson J.K."/>
            <person name="Henrissat B."/>
            <person name="Mortensen U.H."/>
            <person name="Larsen T.O."/>
            <person name="Devries R.P."/>
            <person name="Grigoriev I.V."/>
            <person name="Machida M."/>
            <person name="Baker S.E."/>
            <person name="Andersen M.R."/>
        </authorList>
    </citation>
    <scope>NUCLEOTIDE SEQUENCE [LARGE SCALE GENOMIC DNA]</scope>
    <source>
        <strain evidence="2 3">IBT 29228</strain>
    </source>
</reference>
<feature type="signal peptide" evidence="1">
    <location>
        <begin position="1"/>
        <end position="22"/>
    </location>
</feature>
<evidence type="ECO:0000313" key="3">
    <source>
        <dbReference type="Proteomes" id="UP000326198"/>
    </source>
</evidence>